<proteinExistence type="predicted"/>
<dbReference type="Proteomes" id="UP000289886">
    <property type="component" value="Unassembled WGS sequence"/>
</dbReference>
<feature type="region of interest" description="Disordered" evidence="9">
    <location>
        <begin position="83"/>
        <end position="152"/>
    </location>
</feature>
<feature type="region of interest" description="Disordered" evidence="9">
    <location>
        <begin position="285"/>
        <end position="320"/>
    </location>
</feature>
<keyword evidence="7" id="KW-0653">Protein transport</keyword>
<comment type="subcellular location">
    <subcellularLocation>
        <location evidence="1">Cell membrane</location>
        <topology evidence="1">Peripheral membrane protein</topology>
    </subcellularLocation>
    <subcellularLocation>
        <location evidence="2">Cytoplasm</location>
    </subcellularLocation>
</comment>
<dbReference type="SUPFAM" id="SSF54495">
    <property type="entry name" value="UBC-like"/>
    <property type="match status" value="1"/>
</dbReference>
<dbReference type="InterPro" id="IPR016135">
    <property type="entry name" value="UBQ-conjugating_enzyme/RWD"/>
</dbReference>
<evidence type="ECO:0000313" key="12">
    <source>
        <dbReference type="Proteomes" id="UP000289886"/>
    </source>
</evidence>
<dbReference type="EMBL" id="SCEB01000065">
    <property type="protein sequence ID" value="RXN01257.1"/>
    <property type="molecule type" value="Genomic_DNA"/>
</dbReference>
<dbReference type="Pfam" id="PF00179">
    <property type="entry name" value="UQ_con"/>
    <property type="match status" value="1"/>
</dbReference>
<dbReference type="SMART" id="SM00212">
    <property type="entry name" value="UBCc"/>
    <property type="match status" value="1"/>
</dbReference>
<reference evidence="11 12" key="1">
    <citation type="submission" date="2019-01" db="EMBL/GenBank/DDBJ databases">
        <title>Draft Genome and Complete Hox-Cluster Characterization of the Sterlet Sturgeon (Acipenser ruthenus).</title>
        <authorList>
            <person name="Wei Q."/>
        </authorList>
    </citation>
    <scope>NUCLEOTIDE SEQUENCE [LARGE SCALE GENOMIC DNA]</scope>
    <source>
        <strain evidence="11">WHYD16114868_AA</strain>
        <tissue evidence="11">Blood</tissue>
    </source>
</reference>
<dbReference type="GO" id="GO:0006915">
    <property type="term" value="P:apoptotic process"/>
    <property type="evidence" value="ECO:0007669"/>
    <property type="project" value="UniProtKB-KW"/>
</dbReference>
<feature type="compositionally biased region" description="Basic and acidic residues" evidence="9">
    <location>
        <begin position="286"/>
        <end position="308"/>
    </location>
</feature>
<evidence type="ECO:0000259" key="10">
    <source>
        <dbReference type="PROSITE" id="PS50127"/>
    </source>
</evidence>
<evidence type="ECO:0000313" key="11">
    <source>
        <dbReference type="EMBL" id="RXN01257.1"/>
    </source>
</evidence>
<keyword evidence="6" id="KW-0053">Apoptosis</keyword>
<evidence type="ECO:0000256" key="6">
    <source>
        <dbReference type="ARBA" id="ARBA00022703"/>
    </source>
</evidence>
<dbReference type="GO" id="GO:0005886">
    <property type="term" value="C:plasma membrane"/>
    <property type="evidence" value="ECO:0007669"/>
    <property type="project" value="UniProtKB-SubCell"/>
</dbReference>
<dbReference type="GO" id="GO:0032391">
    <property type="term" value="C:photoreceptor connecting cilium"/>
    <property type="evidence" value="ECO:0007669"/>
    <property type="project" value="TreeGrafter"/>
</dbReference>
<keyword evidence="5" id="KW-0963">Cytoplasm</keyword>
<dbReference type="GO" id="GO:1905515">
    <property type="term" value="P:non-motile cilium assembly"/>
    <property type="evidence" value="ECO:0007669"/>
    <property type="project" value="TreeGrafter"/>
</dbReference>
<feature type="region of interest" description="Disordered" evidence="9">
    <location>
        <begin position="539"/>
        <end position="572"/>
    </location>
</feature>
<evidence type="ECO:0000256" key="5">
    <source>
        <dbReference type="ARBA" id="ARBA00022490"/>
    </source>
</evidence>
<organism evidence="11 12">
    <name type="scientific">Acipenser ruthenus</name>
    <name type="common">Sterlet sturgeon</name>
    <dbReference type="NCBI Taxonomy" id="7906"/>
    <lineage>
        <taxon>Eukaryota</taxon>
        <taxon>Metazoa</taxon>
        <taxon>Chordata</taxon>
        <taxon>Craniata</taxon>
        <taxon>Vertebrata</taxon>
        <taxon>Euteleostomi</taxon>
        <taxon>Actinopterygii</taxon>
        <taxon>Chondrostei</taxon>
        <taxon>Acipenseriformes</taxon>
        <taxon>Acipenseridae</taxon>
        <taxon>Acipenser</taxon>
    </lineage>
</organism>
<name>A0A662YYY0_ACIRT</name>
<dbReference type="CDD" id="cd23814">
    <property type="entry name" value="UEV_AKTIP"/>
    <property type="match status" value="1"/>
</dbReference>
<dbReference type="Gene3D" id="3.10.110.10">
    <property type="entry name" value="Ubiquitin Conjugating Enzyme"/>
    <property type="match status" value="1"/>
</dbReference>
<keyword evidence="8" id="KW-0472">Membrane</keyword>
<feature type="compositionally biased region" description="Polar residues" evidence="9">
    <location>
        <begin position="120"/>
        <end position="133"/>
    </location>
</feature>
<keyword evidence="4" id="KW-1003">Cell membrane</keyword>
<dbReference type="PANTHER" id="PTHR14240:SF1">
    <property type="entry name" value="PROTEIN FANTOM-RELATED"/>
    <property type="match status" value="1"/>
</dbReference>
<evidence type="ECO:0000256" key="1">
    <source>
        <dbReference type="ARBA" id="ARBA00004202"/>
    </source>
</evidence>
<evidence type="ECO:0000256" key="2">
    <source>
        <dbReference type="ARBA" id="ARBA00004496"/>
    </source>
</evidence>
<evidence type="ECO:0000256" key="3">
    <source>
        <dbReference type="ARBA" id="ARBA00022448"/>
    </source>
</evidence>
<dbReference type="GO" id="GO:0046548">
    <property type="term" value="P:retinal rod cell development"/>
    <property type="evidence" value="ECO:0007669"/>
    <property type="project" value="TreeGrafter"/>
</dbReference>
<dbReference type="InterPro" id="IPR041091">
    <property type="entry name" value="RPGRIP1_C"/>
</dbReference>
<sequence>MNVDKKYIDQIVPYHVHWPMHLPVSPGTFERTDGHGLPNGTVDVTLQWRFSYLPPSGSSMTVEQAKFVPKQIPEKLALEEERNEPLPSMPLPSVLEIPQPKPRKCTLTKDKQPNKKVSFIDTTPESPVQNVSPSPAEEKEILQEEPSSSTSPTLIPEMASTFPTHASNLHKNNALTGSKNITFIIIVYNAITWVQNGLNTGVACIKFTVVSGPPEDEQDMECEDVGFAFVNVRDIFQDKQDFIEKSINTSPLPGYAMSDDNSGVIGLWDPLETNNILFSSVEAADPDPRKQIGRSDSEDKCVQGEHRTSPPRTSYGKKQLPSIPKNAVPITKPISLAASAQSTNGTHASYGPFYLEYSLLAEFTLMIKQKLPGIYVQPSYRSALMWFGVIFIRHGLYQDGVFKFSVYIPDNYPDGNCPRVVFDIPVFHPLVDPVSGELDVKRAFTKWRRNHNHIWQVLMYARTVFYKIQTVDPLNPEAAVLYENDVQLFKSKVVDSVKLCNSHLFDQPKMDDPYAISFSPWNPAVHEEARERMFTFKRRPDEHPKGMQVSGLSWVKPGSTQPFSKDDHILQA</sequence>
<protein>
    <recommendedName>
        <fullName evidence="10">UBC core domain-containing protein</fullName>
    </recommendedName>
</protein>
<evidence type="ECO:0000256" key="7">
    <source>
        <dbReference type="ARBA" id="ARBA00022927"/>
    </source>
</evidence>
<dbReference type="PANTHER" id="PTHR14240">
    <property type="entry name" value="RETINITIS PIGMENTOSA GTPASE REGULATOR-INTERACTING PROTEIN"/>
    <property type="match status" value="1"/>
</dbReference>
<dbReference type="FunFam" id="3.10.110.10:FF:000030">
    <property type="entry name" value="AKT-interacting protein-like isoform X2"/>
    <property type="match status" value="1"/>
</dbReference>
<dbReference type="AlphaFoldDB" id="A0A662YYY0"/>
<keyword evidence="12" id="KW-1185">Reference proteome</keyword>
<keyword evidence="3" id="KW-0813">Transport</keyword>
<evidence type="ECO:0000256" key="8">
    <source>
        <dbReference type="ARBA" id="ARBA00023136"/>
    </source>
</evidence>
<dbReference type="PROSITE" id="PS50127">
    <property type="entry name" value="UBC_2"/>
    <property type="match status" value="1"/>
</dbReference>
<dbReference type="Pfam" id="PF18111">
    <property type="entry name" value="RPGR1_C"/>
    <property type="match status" value="1"/>
</dbReference>
<evidence type="ECO:0000256" key="4">
    <source>
        <dbReference type="ARBA" id="ARBA00022475"/>
    </source>
</evidence>
<dbReference type="Gene3D" id="2.60.40.150">
    <property type="entry name" value="C2 domain"/>
    <property type="match status" value="1"/>
</dbReference>
<feature type="domain" description="UBC core" evidence="10">
    <location>
        <begin position="354"/>
        <end position="502"/>
    </location>
</feature>
<gene>
    <name evidence="11" type="ORF">EOD39_7341</name>
</gene>
<comment type="caution">
    <text evidence="11">The sequence shown here is derived from an EMBL/GenBank/DDBJ whole genome shotgun (WGS) entry which is preliminary data.</text>
</comment>
<dbReference type="InterPro" id="IPR031139">
    <property type="entry name" value="RPGRIP1_fam"/>
</dbReference>
<dbReference type="InterPro" id="IPR035892">
    <property type="entry name" value="C2_domain_sf"/>
</dbReference>
<dbReference type="GO" id="GO:0005737">
    <property type="term" value="C:cytoplasm"/>
    <property type="evidence" value="ECO:0007669"/>
    <property type="project" value="UniProtKB-SubCell"/>
</dbReference>
<evidence type="ECO:0000256" key="9">
    <source>
        <dbReference type="SAM" id="MobiDB-lite"/>
    </source>
</evidence>
<accession>A0A662YYY0</accession>
<dbReference type="GO" id="GO:0015031">
    <property type="term" value="P:protein transport"/>
    <property type="evidence" value="ECO:0007669"/>
    <property type="project" value="UniProtKB-KW"/>
</dbReference>
<dbReference type="InterPro" id="IPR000608">
    <property type="entry name" value="UBC"/>
</dbReference>